<comment type="caution">
    <text evidence="2">The sequence shown here is derived from an EMBL/GenBank/DDBJ whole genome shotgun (WGS) entry which is preliminary data.</text>
</comment>
<keyword evidence="3" id="KW-1185">Reference proteome</keyword>
<sequence length="260" mass="25967">MSGTVTVEAGASLVVTGGTFNGNVSILDDGYFDAKSITLKGSLTSTDGWGFFLSGGTKVGAVKVAADKVPDRATAAYFNGATVNGDLTATVGEVFLESVSVTGNLSGTNVSYVDLMNSVADKNVTVTGAKQGAVVCASEVYGNGSFTNNSVAVQVGANGPVVGCEQASYWGGDLTVSGNKAAVAVSNNIVRGNLAGLDNDPAPTGANNRVRGTVSGQFENLAPEAARRGAGADTHERSADVESRKAAAVAAAKAHGPADL</sequence>
<protein>
    <recommendedName>
        <fullName evidence="4">Polymer-forming cytoskeletal protein</fullName>
    </recommendedName>
</protein>
<dbReference type="EMBL" id="JAJVCN010000002">
    <property type="protein sequence ID" value="MCE7007214.1"/>
    <property type="molecule type" value="Genomic_DNA"/>
</dbReference>
<evidence type="ECO:0000256" key="1">
    <source>
        <dbReference type="SAM" id="MobiDB-lite"/>
    </source>
</evidence>
<proteinExistence type="predicted"/>
<evidence type="ECO:0000313" key="3">
    <source>
        <dbReference type="Proteomes" id="UP001521150"/>
    </source>
</evidence>
<name>A0ABS8ZHE5_9PSEU</name>
<gene>
    <name evidence="2" type="ORF">LWC34_30990</name>
</gene>
<reference evidence="2 3" key="1">
    <citation type="submission" date="2021-12" db="EMBL/GenBank/DDBJ databases">
        <title>Genome sequence of Kibdelosporangium philippinense ATCC 49844.</title>
        <authorList>
            <person name="Fedorov E.A."/>
            <person name="Omeragic M."/>
            <person name="Shalygina K.F."/>
            <person name="Maclea K.S."/>
        </authorList>
    </citation>
    <scope>NUCLEOTIDE SEQUENCE [LARGE SCALE GENOMIC DNA]</scope>
    <source>
        <strain evidence="2 3">ATCC 49844</strain>
    </source>
</reference>
<dbReference type="RefSeq" id="WP_233728594.1">
    <property type="nucleotide sequence ID" value="NZ_JAJVCN010000002.1"/>
</dbReference>
<feature type="region of interest" description="Disordered" evidence="1">
    <location>
        <begin position="223"/>
        <end position="260"/>
    </location>
</feature>
<dbReference type="Proteomes" id="UP001521150">
    <property type="component" value="Unassembled WGS sequence"/>
</dbReference>
<feature type="compositionally biased region" description="Basic and acidic residues" evidence="1">
    <location>
        <begin position="233"/>
        <end position="245"/>
    </location>
</feature>
<evidence type="ECO:0000313" key="2">
    <source>
        <dbReference type="EMBL" id="MCE7007214.1"/>
    </source>
</evidence>
<accession>A0ABS8ZHE5</accession>
<evidence type="ECO:0008006" key="4">
    <source>
        <dbReference type="Google" id="ProtNLM"/>
    </source>
</evidence>
<organism evidence="2 3">
    <name type="scientific">Kibdelosporangium philippinense</name>
    <dbReference type="NCBI Taxonomy" id="211113"/>
    <lineage>
        <taxon>Bacteria</taxon>
        <taxon>Bacillati</taxon>
        <taxon>Actinomycetota</taxon>
        <taxon>Actinomycetes</taxon>
        <taxon>Pseudonocardiales</taxon>
        <taxon>Pseudonocardiaceae</taxon>
        <taxon>Kibdelosporangium</taxon>
    </lineage>
</organism>